<dbReference type="EMBL" id="JAJPPU010000002">
    <property type="protein sequence ID" value="MCD8473707.1"/>
    <property type="molecule type" value="Genomic_DNA"/>
</dbReference>
<dbReference type="PIRSF" id="PIRSF003128">
    <property type="entry name" value="RecN"/>
    <property type="match status" value="1"/>
</dbReference>
<evidence type="ECO:0000256" key="9">
    <source>
        <dbReference type="PIRNR" id="PIRNR003128"/>
    </source>
</evidence>
<evidence type="ECO:0000256" key="8">
    <source>
        <dbReference type="ARBA" id="ARBA00033408"/>
    </source>
</evidence>
<dbReference type="SUPFAM" id="SSF52540">
    <property type="entry name" value="P-loop containing nucleoside triphosphate hydrolases"/>
    <property type="match status" value="1"/>
</dbReference>
<evidence type="ECO:0000256" key="3">
    <source>
        <dbReference type="ARBA" id="ARBA00021315"/>
    </source>
</evidence>
<evidence type="ECO:0000256" key="7">
    <source>
        <dbReference type="ARBA" id="ARBA00023204"/>
    </source>
</evidence>
<dbReference type="AlphaFoldDB" id="Z9JLZ1"/>
<keyword evidence="6" id="KW-0067">ATP-binding</keyword>
<dbReference type="PANTHER" id="PTHR11059">
    <property type="entry name" value="DNA REPAIR PROTEIN RECN"/>
    <property type="match status" value="1"/>
</dbReference>
<dbReference type="Gene3D" id="3.40.50.300">
    <property type="entry name" value="P-loop containing nucleotide triphosphate hydrolases"/>
    <property type="match status" value="2"/>
</dbReference>
<dbReference type="GeneID" id="68900598"/>
<dbReference type="Proteomes" id="UP000020406">
    <property type="component" value="Unassembled WGS sequence"/>
</dbReference>
<dbReference type="FunFam" id="3.40.50.300:FF:000356">
    <property type="entry name" value="DNA repair protein RecN"/>
    <property type="match status" value="1"/>
</dbReference>
<dbReference type="Pfam" id="PF13476">
    <property type="entry name" value="AAA_23"/>
    <property type="match status" value="1"/>
</dbReference>
<dbReference type="PANTHER" id="PTHR11059:SF0">
    <property type="entry name" value="DNA REPAIR PROTEIN RECN"/>
    <property type="match status" value="1"/>
</dbReference>
<comment type="function">
    <text evidence="1 9">May be involved in recombinational repair of damaged DNA.</text>
</comment>
<protein>
    <recommendedName>
        <fullName evidence="3 9">DNA repair protein RecN</fullName>
    </recommendedName>
    <alternativeName>
        <fullName evidence="8 9">Recombination protein N</fullName>
    </alternativeName>
</protein>
<dbReference type="Proteomes" id="UP001430701">
    <property type="component" value="Unassembled WGS sequence"/>
</dbReference>
<dbReference type="InterPro" id="IPR038729">
    <property type="entry name" value="Rad50/SbcC_AAA"/>
</dbReference>
<dbReference type="FunFam" id="3.40.50.300:FF:000319">
    <property type="entry name" value="DNA repair protein RecN"/>
    <property type="match status" value="1"/>
</dbReference>
<dbReference type="eggNOG" id="COG0497">
    <property type="taxonomic scope" value="Bacteria"/>
</dbReference>
<dbReference type="OrthoDB" id="9806954at2"/>
<dbReference type="NCBIfam" id="NF008121">
    <property type="entry name" value="PRK10869.1"/>
    <property type="match status" value="1"/>
</dbReference>
<reference evidence="12" key="2">
    <citation type="submission" date="2021-11" db="EMBL/GenBank/DDBJ databases">
        <title>Genome sequence of Xylella taiwanensis PLS432.</title>
        <authorList>
            <person name="Weng L.-W."/>
            <person name="Su C.-C."/>
            <person name="Tsai C.-W."/>
            <person name="Kuo C.-H."/>
        </authorList>
    </citation>
    <scope>NUCLEOTIDE SEQUENCE</scope>
    <source>
        <strain evidence="12">PLS432</strain>
    </source>
</reference>
<dbReference type="GO" id="GO:0006310">
    <property type="term" value="P:DNA recombination"/>
    <property type="evidence" value="ECO:0007669"/>
    <property type="project" value="InterPro"/>
</dbReference>
<keyword evidence="14" id="KW-1185">Reference proteome</keyword>
<reference evidence="11 13" key="1">
    <citation type="journal article" date="2014" name="Genome Announc.">
        <title>Draft Genome Sequence of Xylella fastidiosa Pear Leaf Scorch Strain in Taiwan.</title>
        <authorList>
            <person name="Su C.C."/>
            <person name="Deng W.L."/>
            <person name="Jan F.J."/>
            <person name="Chang C.J."/>
            <person name="Huang H."/>
            <person name="Chen J."/>
        </authorList>
    </citation>
    <scope>NUCLEOTIDE SEQUENCE [LARGE SCALE GENOMIC DNA]</scope>
    <source>
        <strain evidence="11 13">PLS229</strain>
    </source>
</reference>
<dbReference type="NCBIfam" id="TIGR00634">
    <property type="entry name" value="recN"/>
    <property type="match status" value="1"/>
</dbReference>
<evidence type="ECO:0000259" key="10">
    <source>
        <dbReference type="Pfam" id="PF13476"/>
    </source>
</evidence>
<evidence type="ECO:0000256" key="6">
    <source>
        <dbReference type="ARBA" id="ARBA00022840"/>
    </source>
</evidence>
<comment type="similarity">
    <text evidence="2 9">Belongs to the RecN family.</text>
</comment>
<dbReference type="GO" id="GO:0006302">
    <property type="term" value="P:double-strand break repair"/>
    <property type="evidence" value="ECO:0007669"/>
    <property type="project" value="InterPro"/>
</dbReference>
<proteinExistence type="inferred from homology"/>
<name>Z9JLZ1_9GAMM</name>
<evidence type="ECO:0000256" key="5">
    <source>
        <dbReference type="ARBA" id="ARBA00022763"/>
    </source>
</evidence>
<dbReference type="GO" id="GO:0009432">
    <property type="term" value="P:SOS response"/>
    <property type="evidence" value="ECO:0007669"/>
    <property type="project" value="UniProtKB-ARBA"/>
</dbReference>
<dbReference type="PATRIC" id="fig|1444770.3.peg.400"/>
<dbReference type="GO" id="GO:0043590">
    <property type="term" value="C:bacterial nucleoid"/>
    <property type="evidence" value="ECO:0007669"/>
    <property type="project" value="TreeGrafter"/>
</dbReference>
<organism evidence="11 13">
    <name type="scientific">Xylella taiwanensis</name>
    <dbReference type="NCBI Taxonomy" id="1444770"/>
    <lineage>
        <taxon>Bacteria</taxon>
        <taxon>Pseudomonadati</taxon>
        <taxon>Pseudomonadota</taxon>
        <taxon>Gammaproteobacteria</taxon>
        <taxon>Lysobacterales</taxon>
        <taxon>Lysobacteraceae</taxon>
        <taxon>Xylella</taxon>
    </lineage>
</organism>
<keyword evidence="4" id="KW-0547">Nucleotide-binding</keyword>
<gene>
    <name evidence="12" type="primary">recN</name>
    <name evidence="11" type="ORF">AF72_01650</name>
    <name evidence="12" type="ORF">LPH55_09620</name>
</gene>
<accession>Z9JLZ1</accession>
<dbReference type="EMBL" id="JDSQ01000002">
    <property type="protein sequence ID" value="EWS79174.1"/>
    <property type="molecule type" value="Genomic_DNA"/>
</dbReference>
<dbReference type="CDD" id="cd03241">
    <property type="entry name" value="ABC_RecN"/>
    <property type="match status" value="2"/>
</dbReference>
<dbReference type="InterPro" id="IPR004604">
    <property type="entry name" value="DNA_recomb/repair_RecN"/>
</dbReference>
<evidence type="ECO:0000313" key="11">
    <source>
        <dbReference type="EMBL" id="EWS79174.1"/>
    </source>
</evidence>
<evidence type="ECO:0000313" key="12">
    <source>
        <dbReference type="EMBL" id="MCD8473707.1"/>
    </source>
</evidence>
<keyword evidence="7 9" id="KW-0234">DNA repair</keyword>
<evidence type="ECO:0000256" key="4">
    <source>
        <dbReference type="ARBA" id="ARBA00022741"/>
    </source>
</evidence>
<sequence>MLRHLSIKDFAVVRNIELEFGPGMTVVSGETGAGKSLIIDALGFLSGLRADSSIVRHGAERAELSAEFDITIHHPAHVWLRKADLDDTEQCQLRRIIRADGGSRAWINTRPVLLSQLTDLAAYLVEIHGQHEHQTLLSRQSQLGLLDTYAQNETERGAVQQATAHWQALLNERDAVQTQGDISDRINFIQHQLAELQRENLDPATINALDTSHRRQAHTAALIEACKNTTQTLNGDDTTSALNLLQSARHNLSRVIEHDARLGEVETLLDSAMIQVDEALVLLDRVHNDLNVDPEQFEAIELRIGRLHHLARKHRCTPHDLAAQRDRMAVEVESMRSMDIRLQQLDRHITNAIEDWRQAAEMLSISRTRAAAALSAAATSLIGELGMDGGQLLIQLQPQENSRPHPNGAEHTEFLITTNPGQPLRPLRKVASGGELSRVSLAIMVAALATLDLDTAPTMVFDEVDTGIGGAIADIIGQKLRALGEQHQVLCVTHLPQVAAKGHTHYRVSKTPVDGMTQSAIDLLDPHARQEELARMLGGVNISKEAHAAARKLLQEI</sequence>
<comment type="caution">
    <text evidence="11">The sequence shown here is derived from an EMBL/GenBank/DDBJ whole genome shotgun (WGS) entry which is preliminary data.</text>
</comment>
<dbReference type="KEGG" id="xtw:AB672_04760"/>
<dbReference type="InterPro" id="IPR027417">
    <property type="entry name" value="P-loop_NTPase"/>
</dbReference>
<feature type="domain" description="Rad50/SbcC-type AAA" evidence="10">
    <location>
        <begin position="5"/>
        <end position="193"/>
    </location>
</feature>
<keyword evidence="5 9" id="KW-0227">DNA damage</keyword>
<evidence type="ECO:0000313" key="13">
    <source>
        <dbReference type="Proteomes" id="UP000020406"/>
    </source>
</evidence>
<dbReference type="STRING" id="1444770.AF72_01650"/>
<evidence type="ECO:0000256" key="1">
    <source>
        <dbReference type="ARBA" id="ARBA00003618"/>
    </source>
</evidence>
<dbReference type="GO" id="GO:0016887">
    <property type="term" value="F:ATP hydrolysis activity"/>
    <property type="evidence" value="ECO:0007669"/>
    <property type="project" value="InterPro"/>
</dbReference>
<evidence type="ECO:0000313" key="14">
    <source>
        <dbReference type="Proteomes" id="UP001430701"/>
    </source>
</evidence>
<dbReference type="GO" id="GO:0005524">
    <property type="term" value="F:ATP binding"/>
    <property type="evidence" value="ECO:0007669"/>
    <property type="project" value="UniProtKB-KW"/>
</dbReference>
<evidence type="ECO:0000256" key="2">
    <source>
        <dbReference type="ARBA" id="ARBA00009441"/>
    </source>
</evidence>
<dbReference type="RefSeq" id="WP_038270155.1">
    <property type="nucleotide sequence ID" value="NZ_CP053627.1"/>
</dbReference>